<evidence type="ECO:0000259" key="7">
    <source>
        <dbReference type="PROSITE" id="PS50888"/>
    </source>
</evidence>
<dbReference type="RefSeq" id="XP_065653309.1">
    <property type="nucleotide sequence ID" value="XM_065797237.1"/>
</dbReference>
<dbReference type="SMART" id="SM00353">
    <property type="entry name" value="HLH"/>
    <property type="match status" value="1"/>
</dbReference>
<evidence type="ECO:0000256" key="4">
    <source>
        <dbReference type="ARBA" id="ARBA00023163"/>
    </source>
</evidence>
<name>A0ABM4BVS8_HYDVU</name>
<evidence type="ECO:0000313" key="9">
    <source>
        <dbReference type="RefSeq" id="XP_065653309.1"/>
    </source>
</evidence>
<evidence type="ECO:0000256" key="6">
    <source>
        <dbReference type="SAM" id="MobiDB-lite"/>
    </source>
</evidence>
<keyword evidence="5" id="KW-0539">Nucleus</keyword>
<evidence type="ECO:0000256" key="1">
    <source>
        <dbReference type="ARBA" id="ARBA00004123"/>
    </source>
</evidence>
<feature type="region of interest" description="Disordered" evidence="6">
    <location>
        <begin position="141"/>
        <end position="175"/>
    </location>
</feature>
<dbReference type="GeneID" id="136071816"/>
<gene>
    <name evidence="9" type="primary">LOC136071816</name>
</gene>
<dbReference type="PANTHER" id="PTHR11969">
    <property type="entry name" value="MAX DIMERIZATION, MAD"/>
    <property type="match status" value="1"/>
</dbReference>
<keyword evidence="8" id="KW-1185">Reference proteome</keyword>
<sequence>MSLETLLEAAKVVEQRENAGKYTIGNRKDRKFAKRSQTYRATHNQLEKNRRAHLRDCLVSLRDLVPNSPDTSKVTTLSLLQSAKQYIKVLENHDRESQSIKRTLCLEQQHLRKKLAALMNGFDITSDSSILSPETSISSIEEELIDVENDDETGYGSADDRNSTSSSSSSLNSVL</sequence>
<evidence type="ECO:0000256" key="3">
    <source>
        <dbReference type="ARBA" id="ARBA00023125"/>
    </source>
</evidence>
<evidence type="ECO:0000313" key="8">
    <source>
        <dbReference type="Proteomes" id="UP001652625"/>
    </source>
</evidence>
<keyword evidence="3" id="KW-0238">DNA-binding</keyword>
<evidence type="ECO:0000256" key="5">
    <source>
        <dbReference type="ARBA" id="ARBA00023242"/>
    </source>
</evidence>
<reference evidence="9" key="1">
    <citation type="submission" date="2025-08" db="UniProtKB">
        <authorList>
            <consortium name="RefSeq"/>
        </authorList>
    </citation>
    <scope>IDENTIFICATION</scope>
</reference>
<comment type="subcellular location">
    <subcellularLocation>
        <location evidence="1">Nucleus</location>
    </subcellularLocation>
</comment>
<dbReference type="PROSITE" id="PS50888">
    <property type="entry name" value="BHLH"/>
    <property type="match status" value="1"/>
</dbReference>
<dbReference type="InterPro" id="IPR011598">
    <property type="entry name" value="bHLH_dom"/>
</dbReference>
<organism evidence="8 9">
    <name type="scientific">Hydra vulgaris</name>
    <name type="common">Hydra</name>
    <name type="synonym">Hydra attenuata</name>
    <dbReference type="NCBI Taxonomy" id="6087"/>
    <lineage>
        <taxon>Eukaryota</taxon>
        <taxon>Metazoa</taxon>
        <taxon>Cnidaria</taxon>
        <taxon>Hydrozoa</taxon>
        <taxon>Hydroidolina</taxon>
        <taxon>Anthoathecata</taxon>
        <taxon>Aplanulata</taxon>
        <taxon>Hydridae</taxon>
        <taxon>Hydra</taxon>
    </lineage>
</organism>
<dbReference type="Gene3D" id="4.10.280.10">
    <property type="entry name" value="Helix-loop-helix DNA-binding domain"/>
    <property type="match status" value="1"/>
</dbReference>
<feature type="domain" description="BHLH" evidence="7">
    <location>
        <begin position="38"/>
        <end position="90"/>
    </location>
</feature>
<dbReference type="Pfam" id="PF00010">
    <property type="entry name" value="HLH"/>
    <property type="match status" value="1"/>
</dbReference>
<keyword evidence="4" id="KW-0804">Transcription</keyword>
<dbReference type="InterPro" id="IPR036638">
    <property type="entry name" value="HLH_DNA-bd_sf"/>
</dbReference>
<dbReference type="Proteomes" id="UP001652625">
    <property type="component" value="Chromosome 05"/>
</dbReference>
<feature type="compositionally biased region" description="Low complexity" evidence="6">
    <location>
        <begin position="163"/>
        <end position="175"/>
    </location>
</feature>
<evidence type="ECO:0000256" key="2">
    <source>
        <dbReference type="ARBA" id="ARBA00023015"/>
    </source>
</evidence>
<dbReference type="PANTHER" id="PTHR11969:SF54">
    <property type="entry name" value="MAD-LIKE PROTEIN 1"/>
    <property type="match status" value="1"/>
</dbReference>
<protein>
    <submittedName>
        <fullName evidence="9">Max dimerization protein 1-like</fullName>
    </submittedName>
</protein>
<dbReference type="SUPFAM" id="SSF47459">
    <property type="entry name" value="HLH, helix-loop-helix DNA-binding domain"/>
    <property type="match status" value="1"/>
</dbReference>
<proteinExistence type="predicted"/>
<accession>A0ABM4BVS8</accession>
<keyword evidence="2" id="KW-0805">Transcription regulation</keyword>
<feature type="compositionally biased region" description="Acidic residues" evidence="6">
    <location>
        <begin position="141"/>
        <end position="153"/>
    </location>
</feature>
<dbReference type="CDD" id="cd11401">
    <property type="entry name" value="bHLHzip_Mad"/>
    <property type="match status" value="1"/>
</dbReference>